<evidence type="ECO:0000313" key="5">
    <source>
        <dbReference type="Proteomes" id="UP000007815"/>
    </source>
</evidence>
<keyword evidence="2" id="KW-1133">Transmembrane helix</keyword>
<sequence length="138" mass="16104">MKIGEKLKSARQQSHLTQETVADLISVSRQTISNWENEKSYPDIINLIKLSDLYDVSLDTLLKGDGKIIEHLDKITNIVKSNQKLQTFLLTYLLMISSLLLLSLIFLKSYYFFLLLSFVMILSVLILFYQIIKKKFRR</sequence>
<name>A0ABN0GVR5_STRRT</name>
<dbReference type="InterPro" id="IPR010982">
    <property type="entry name" value="Lambda_DNA-bd_dom_sf"/>
</dbReference>
<dbReference type="SMART" id="SM00530">
    <property type="entry name" value="HTH_XRE"/>
    <property type="match status" value="1"/>
</dbReference>
<protein>
    <submittedName>
        <fullName evidence="4">Transcriptional regulator</fullName>
    </submittedName>
</protein>
<accession>A0ABN0GVR5</accession>
<dbReference type="CDD" id="cd00093">
    <property type="entry name" value="HTH_XRE"/>
    <property type="match status" value="1"/>
</dbReference>
<dbReference type="RefSeq" id="WP_003089359.1">
    <property type="nucleotide sequence ID" value="NZ_AJTZ01000005.1"/>
</dbReference>
<dbReference type="Pfam" id="PF01381">
    <property type="entry name" value="HTH_3"/>
    <property type="match status" value="1"/>
</dbReference>
<keyword evidence="5" id="KW-1185">Reference proteome</keyword>
<organism evidence="4 5">
    <name type="scientific">Streptococcus ratti FA-1 = DSM 20564</name>
    <dbReference type="NCBI Taxonomy" id="699248"/>
    <lineage>
        <taxon>Bacteria</taxon>
        <taxon>Bacillati</taxon>
        <taxon>Bacillota</taxon>
        <taxon>Bacilli</taxon>
        <taxon>Lactobacillales</taxon>
        <taxon>Streptococcaceae</taxon>
        <taxon>Streptococcus</taxon>
    </lineage>
</organism>
<dbReference type="SUPFAM" id="SSF47413">
    <property type="entry name" value="lambda repressor-like DNA-binding domains"/>
    <property type="match status" value="1"/>
</dbReference>
<dbReference type="Gene3D" id="1.10.260.40">
    <property type="entry name" value="lambda repressor-like DNA-binding domains"/>
    <property type="match status" value="1"/>
</dbReference>
<keyword evidence="2" id="KW-0812">Transmembrane</keyword>
<feature type="transmembrane region" description="Helical" evidence="2">
    <location>
        <begin position="87"/>
        <end position="106"/>
    </location>
</feature>
<evidence type="ECO:0000313" key="4">
    <source>
        <dbReference type="EMBL" id="EJN94406.1"/>
    </source>
</evidence>
<comment type="caution">
    <text evidence="4">The sequence shown here is derived from an EMBL/GenBank/DDBJ whole genome shotgun (WGS) entry which is preliminary data.</text>
</comment>
<evidence type="ECO:0000256" key="2">
    <source>
        <dbReference type="SAM" id="Phobius"/>
    </source>
</evidence>
<proteinExistence type="predicted"/>
<dbReference type="PROSITE" id="PS50943">
    <property type="entry name" value="HTH_CROC1"/>
    <property type="match status" value="1"/>
</dbReference>
<keyword evidence="1" id="KW-0238">DNA-binding</keyword>
<evidence type="ECO:0000259" key="3">
    <source>
        <dbReference type="PROSITE" id="PS50943"/>
    </source>
</evidence>
<reference evidence="4 5" key="1">
    <citation type="submission" date="2009-12" db="EMBL/GenBank/DDBJ databases">
        <authorList>
            <person name="Lefebure T."/>
            <person name="Cornejo O.E."/>
            <person name="Pavinski Bitar P.D."/>
            <person name="Lang P."/>
            <person name="Stanhope M.J."/>
        </authorList>
    </citation>
    <scope>NUCLEOTIDE SEQUENCE [LARGE SCALE GENOMIC DNA]</scope>
    <source>
        <strain evidence="4 5">FA-1</strain>
    </source>
</reference>
<dbReference type="PANTHER" id="PTHR46558">
    <property type="entry name" value="TRACRIPTIONAL REGULATORY PROTEIN-RELATED-RELATED"/>
    <property type="match status" value="1"/>
</dbReference>
<feature type="domain" description="HTH cro/C1-type" evidence="3">
    <location>
        <begin position="7"/>
        <end position="61"/>
    </location>
</feature>
<feature type="transmembrane region" description="Helical" evidence="2">
    <location>
        <begin position="112"/>
        <end position="132"/>
    </location>
</feature>
<gene>
    <name evidence="4" type="ORF">SRA_07711</name>
</gene>
<dbReference type="EMBL" id="AJTZ01000005">
    <property type="protein sequence ID" value="EJN94406.1"/>
    <property type="molecule type" value="Genomic_DNA"/>
</dbReference>
<dbReference type="Proteomes" id="UP000007815">
    <property type="component" value="Unassembled WGS sequence"/>
</dbReference>
<dbReference type="InterPro" id="IPR001387">
    <property type="entry name" value="Cro/C1-type_HTH"/>
</dbReference>
<keyword evidence="2" id="KW-0472">Membrane</keyword>
<dbReference type="PANTHER" id="PTHR46558:SF11">
    <property type="entry name" value="HTH-TYPE TRANSCRIPTIONAL REGULATOR XRE"/>
    <property type="match status" value="1"/>
</dbReference>
<evidence type="ECO:0000256" key="1">
    <source>
        <dbReference type="ARBA" id="ARBA00023125"/>
    </source>
</evidence>